<evidence type="ECO:0000313" key="2">
    <source>
        <dbReference type="Proteomes" id="UP000075420"/>
    </source>
</evidence>
<dbReference type="AlphaFoldDB" id="A0A150NYG4"/>
<proteinExistence type="predicted"/>
<comment type="caution">
    <text evidence="1">The sequence shown here is derived from an EMBL/GenBank/DDBJ whole genome shotgun (WGS) entry which is preliminary data.</text>
</comment>
<dbReference type="SUPFAM" id="SSF55961">
    <property type="entry name" value="Bet v1-like"/>
    <property type="match status" value="1"/>
</dbReference>
<protein>
    <recommendedName>
        <fullName evidence="3">Polyketide cyclase</fullName>
    </recommendedName>
</protein>
<sequence>MSGAQPELLAQGSVEIGRPLGETFAYVVNMENFPAWFPGVAAMRALDALEHGQVGKRYRETVRMPFGRTGTIDIEVKEARVGERLLTEGEGFLLPRMSVNFAALSDDETRVEWRMVSRNQRWWFRWLVVPLLRRVMRGRARDGLRKLRENLEREPS</sequence>
<dbReference type="Proteomes" id="UP000075420">
    <property type="component" value="Unassembled WGS sequence"/>
</dbReference>
<evidence type="ECO:0000313" key="1">
    <source>
        <dbReference type="EMBL" id="KYF46920.1"/>
    </source>
</evidence>
<accession>A0A150NYG4</accession>
<evidence type="ECO:0008006" key="3">
    <source>
        <dbReference type="Google" id="ProtNLM"/>
    </source>
</evidence>
<name>A0A150NYG4_SORCE</name>
<dbReference type="InterPro" id="IPR023393">
    <property type="entry name" value="START-like_dom_sf"/>
</dbReference>
<dbReference type="Gene3D" id="3.30.530.20">
    <property type="match status" value="1"/>
</dbReference>
<dbReference type="Pfam" id="PF10604">
    <property type="entry name" value="Polyketide_cyc2"/>
    <property type="match status" value="1"/>
</dbReference>
<gene>
    <name evidence="1" type="ORF">BE08_11495</name>
</gene>
<dbReference type="InterPro" id="IPR019587">
    <property type="entry name" value="Polyketide_cyclase/dehydratase"/>
</dbReference>
<organism evidence="1 2">
    <name type="scientific">Sorangium cellulosum</name>
    <name type="common">Polyangium cellulosum</name>
    <dbReference type="NCBI Taxonomy" id="56"/>
    <lineage>
        <taxon>Bacteria</taxon>
        <taxon>Pseudomonadati</taxon>
        <taxon>Myxococcota</taxon>
        <taxon>Polyangia</taxon>
        <taxon>Polyangiales</taxon>
        <taxon>Polyangiaceae</taxon>
        <taxon>Sorangium</taxon>
    </lineage>
</organism>
<dbReference type="EMBL" id="JELY01003693">
    <property type="protein sequence ID" value="KYF46920.1"/>
    <property type="molecule type" value="Genomic_DNA"/>
</dbReference>
<reference evidence="1 2" key="1">
    <citation type="submission" date="2014-02" db="EMBL/GenBank/DDBJ databases">
        <title>The small core and large imbalanced accessory genome model reveals a collaborative survival strategy of Sorangium cellulosum strains in nature.</title>
        <authorList>
            <person name="Han K."/>
            <person name="Peng R."/>
            <person name="Blom J."/>
            <person name="Li Y.-Z."/>
        </authorList>
    </citation>
    <scope>NUCLEOTIDE SEQUENCE [LARGE SCALE GENOMIC DNA]</scope>
    <source>
        <strain evidence="1 2">So0157-25</strain>
    </source>
</reference>